<feature type="site" description="Important for catalytic activity" evidence="7">
    <location>
        <position position="215"/>
    </location>
</feature>
<dbReference type="Gene3D" id="3.30.160.60">
    <property type="entry name" value="Classic Zinc Finger"/>
    <property type="match status" value="1"/>
</dbReference>
<dbReference type="AlphaFoldDB" id="A0A1F4U3Y2"/>
<dbReference type="NCBIfam" id="TIGR00247">
    <property type="entry name" value="endolytic transglycosylase MltG"/>
    <property type="match status" value="1"/>
</dbReference>
<dbReference type="HAMAP" id="MF_02065">
    <property type="entry name" value="MltG"/>
    <property type="match status" value="1"/>
</dbReference>
<comment type="caution">
    <text evidence="8">The sequence shown here is derived from an EMBL/GenBank/DDBJ whole genome shotgun (WGS) entry which is preliminary data.</text>
</comment>
<proteinExistence type="inferred from homology"/>
<evidence type="ECO:0000256" key="2">
    <source>
        <dbReference type="ARBA" id="ARBA00022692"/>
    </source>
</evidence>
<sequence length="327" mass="37404">MKIRNPKSEIRNNFKFLVFPFDYWKLFIGVCLMFVSWFLVINCAYAADIVIPMGSTPGQIADILVSEKIISNRTFFLFTLKVLGEEDKLKAGTYSLTPGMGNLEVIKKIRKGETVEGSQIRAVIPEGTSVYKIGKILEKEGYLHVEDFLNSAATLEGYLFPDTYILEKGSSPSILINMMFNRFKEKVLPYWNENYRLARFGLHEVLTMASIVEKEAQKPEERPVIASVFYNRLDAKMPLAADPTVKYALENPTKRVLYKQLEVDSPYNTYKRRGLPPGPICNPGLDSIKAAIYPAKTDYFFFVAKKDGSHIFSRTWEEHQRARVRAH</sequence>
<dbReference type="GO" id="GO:0009252">
    <property type="term" value="P:peptidoglycan biosynthetic process"/>
    <property type="evidence" value="ECO:0007669"/>
    <property type="project" value="UniProtKB-UniRule"/>
</dbReference>
<dbReference type="Gene3D" id="3.30.1490.480">
    <property type="entry name" value="Endolytic murein transglycosylase"/>
    <property type="match status" value="2"/>
</dbReference>
<dbReference type="InterPro" id="IPR003770">
    <property type="entry name" value="MLTG-like"/>
</dbReference>
<accession>A0A1F4U3Y2</accession>
<comment type="catalytic activity">
    <reaction evidence="7">
        <text>a peptidoglycan chain = a peptidoglycan chain with N-acetyl-1,6-anhydromuramyl-[peptide] at the reducing end + a peptidoglycan chain with N-acetylglucosamine at the non-reducing end.</text>
        <dbReference type="EC" id="4.2.2.29"/>
    </reaction>
</comment>
<dbReference type="GO" id="GO:0071555">
    <property type="term" value="P:cell wall organization"/>
    <property type="evidence" value="ECO:0007669"/>
    <property type="project" value="UniProtKB-KW"/>
</dbReference>
<dbReference type="GO" id="GO:0005886">
    <property type="term" value="C:plasma membrane"/>
    <property type="evidence" value="ECO:0007669"/>
    <property type="project" value="UniProtKB-UniRule"/>
</dbReference>
<keyword evidence="3 7" id="KW-1133">Transmembrane helix</keyword>
<protein>
    <recommendedName>
        <fullName evidence="7">Endolytic murein transglycosylase</fullName>
        <ecNumber evidence="7">4.2.2.29</ecNumber>
    </recommendedName>
    <alternativeName>
        <fullName evidence="7">Peptidoglycan lytic transglycosylase</fullName>
    </alternativeName>
    <alternativeName>
        <fullName evidence="7">Peptidoglycan polymerization terminase</fullName>
    </alternativeName>
</protein>
<dbReference type="PANTHER" id="PTHR30518">
    <property type="entry name" value="ENDOLYTIC MUREIN TRANSGLYCOSYLASE"/>
    <property type="match status" value="1"/>
</dbReference>
<dbReference type="CDD" id="cd08010">
    <property type="entry name" value="MltG_like"/>
    <property type="match status" value="1"/>
</dbReference>
<dbReference type="EC" id="4.2.2.29" evidence="7"/>
<keyword evidence="4 7" id="KW-0472">Membrane</keyword>
<evidence type="ECO:0000313" key="8">
    <source>
        <dbReference type="EMBL" id="OGC39567.1"/>
    </source>
</evidence>
<dbReference type="Proteomes" id="UP000179242">
    <property type="component" value="Unassembled WGS sequence"/>
</dbReference>
<keyword evidence="5 7" id="KW-0456">Lyase</keyword>
<evidence type="ECO:0000256" key="3">
    <source>
        <dbReference type="ARBA" id="ARBA00022989"/>
    </source>
</evidence>
<evidence type="ECO:0000256" key="7">
    <source>
        <dbReference type="HAMAP-Rule" id="MF_02065"/>
    </source>
</evidence>
<keyword evidence="1 7" id="KW-1003">Cell membrane</keyword>
<dbReference type="PANTHER" id="PTHR30518:SF2">
    <property type="entry name" value="ENDOLYTIC MUREIN TRANSGLYCOSYLASE"/>
    <property type="match status" value="1"/>
</dbReference>
<evidence type="ECO:0000256" key="4">
    <source>
        <dbReference type="ARBA" id="ARBA00023136"/>
    </source>
</evidence>
<organism evidence="8 9">
    <name type="scientific">candidate division WOR-1 bacterium RIFOXYC2_FULL_46_14</name>
    <dbReference type="NCBI Taxonomy" id="1802587"/>
    <lineage>
        <taxon>Bacteria</taxon>
        <taxon>Bacillati</taxon>
        <taxon>Saganbacteria</taxon>
    </lineage>
</organism>
<keyword evidence="6 7" id="KW-0961">Cell wall biogenesis/degradation</keyword>
<name>A0A1F4U3Y2_UNCSA</name>
<evidence type="ECO:0000256" key="6">
    <source>
        <dbReference type="ARBA" id="ARBA00023316"/>
    </source>
</evidence>
<dbReference type="EMBL" id="MEUJ01000008">
    <property type="protein sequence ID" value="OGC39567.1"/>
    <property type="molecule type" value="Genomic_DNA"/>
</dbReference>
<comment type="function">
    <text evidence="7">Functions as a peptidoglycan terminase that cleaves nascent peptidoglycan strands endolytically to terminate their elongation.</text>
</comment>
<dbReference type="Pfam" id="PF02618">
    <property type="entry name" value="YceG"/>
    <property type="match status" value="1"/>
</dbReference>
<evidence type="ECO:0000313" key="9">
    <source>
        <dbReference type="Proteomes" id="UP000179242"/>
    </source>
</evidence>
<gene>
    <name evidence="7" type="primary">mltG</name>
    <name evidence="8" type="ORF">A2438_08435</name>
</gene>
<evidence type="ECO:0000256" key="1">
    <source>
        <dbReference type="ARBA" id="ARBA00022475"/>
    </source>
</evidence>
<reference evidence="8 9" key="1">
    <citation type="journal article" date="2016" name="Nat. Commun.">
        <title>Thousands of microbial genomes shed light on interconnected biogeochemical processes in an aquifer system.</title>
        <authorList>
            <person name="Anantharaman K."/>
            <person name="Brown C.T."/>
            <person name="Hug L.A."/>
            <person name="Sharon I."/>
            <person name="Castelle C.J."/>
            <person name="Probst A.J."/>
            <person name="Thomas B.C."/>
            <person name="Singh A."/>
            <person name="Wilkins M.J."/>
            <person name="Karaoz U."/>
            <person name="Brodie E.L."/>
            <person name="Williams K.H."/>
            <person name="Hubbard S.S."/>
            <person name="Banfield J.F."/>
        </authorList>
    </citation>
    <scope>NUCLEOTIDE SEQUENCE [LARGE SCALE GENOMIC DNA]</scope>
</reference>
<evidence type="ECO:0000256" key="5">
    <source>
        <dbReference type="ARBA" id="ARBA00023239"/>
    </source>
</evidence>
<keyword evidence="2 7" id="KW-0812">Transmembrane</keyword>
<dbReference type="GO" id="GO:0008932">
    <property type="term" value="F:lytic endotransglycosylase activity"/>
    <property type="evidence" value="ECO:0007669"/>
    <property type="project" value="UniProtKB-UniRule"/>
</dbReference>
<comment type="similarity">
    <text evidence="7">Belongs to the transglycosylase MltG family.</text>
</comment>